<name>A0A6J2X1Z8_SITOR</name>
<dbReference type="OrthoDB" id="6779427at2759"/>
<evidence type="ECO:0000313" key="5">
    <source>
        <dbReference type="RefSeq" id="XP_030745015.1"/>
    </source>
</evidence>
<evidence type="ECO:0000256" key="1">
    <source>
        <dbReference type="PROSITE-ProRule" id="PRU00371"/>
    </source>
</evidence>
<feature type="region of interest" description="Disordered" evidence="2">
    <location>
        <begin position="83"/>
        <end position="146"/>
    </location>
</feature>
<dbReference type="PANTHER" id="PTHR12243">
    <property type="entry name" value="MADF DOMAIN TRANSCRIPTION FACTOR"/>
    <property type="match status" value="1"/>
</dbReference>
<sequence>MGLKGTGTVKENRDAKDPPLSHSSVLKKKESEDTLKKRWKHLKDQFRKELKKKPILRSGAESEAWQSTWQYFNLMSFMKDEVIPSPTTGNLESNNPSNSQTNIQDSQDSQATEDGNELLDLDSDTHSSVTSPPSQPSSSTPSFSLLSKRKPHLKDDLLEIERRKKLQLMEERLSDSQNEDSLNKDEDFLFLKSILPSMKKLTHIQKLQFRGKINDWLIETLTQNASQLIIIITQIRPSSISQEQVISTHKEILYRSKYVNVKNKSLFLH</sequence>
<reference evidence="5" key="1">
    <citation type="submission" date="2025-08" db="UniProtKB">
        <authorList>
            <consortium name="RefSeq"/>
        </authorList>
    </citation>
    <scope>IDENTIFICATION</scope>
    <source>
        <tissue evidence="5">Gonads</tissue>
    </source>
</reference>
<evidence type="ECO:0000259" key="3">
    <source>
        <dbReference type="PROSITE" id="PS51031"/>
    </source>
</evidence>
<feature type="domain" description="BESS" evidence="3">
    <location>
        <begin position="184"/>
        <end position="223"/>
    </location>
</feature>
<keyword evidence="1" id="KW-0539">Nucleus</keyword>
<comment type="subcellular location">
    <subcellularLocation>
        <location evidence="1">Nucleus</location>
    </subcellularLocation>
</comment>
<dbReference type="InParanoid" id="A0A6J2X1Z8"/>
<dbReference type="AlphaFoldDB" id="A0A6J2X1Z8"/>
<feature type="compositionally biased region" description="Polar residues" evidence="2">
    <location>
        <begin position="85"/>
        <end position="113"/>
    </location>
</feature>
<dbReference type="RefSeq" id="XP_030745015.1">
    <property type="nucleotide sequence ID" value="XM_030889155.1"/>
</dbReference>
<dbReference type="GO" id="GO:0005667">
    <property type="term" value="C:transcription regulator complex"/>
    <property type="evidence" value="ECO:0007669"/>
    <property type="project" value="TreeGrafter"/>
</dbReference>
<feature type="compositionally biased region" description="Basic and acidic residues" evidence="2">
    <location>
        <begin position="10"/>
        <end position="19"/>
    </location>
</feature>
<dbReference type="GO" id="GO:0003677">
    <property type="term" value="F:DNA binding"/>
    <property type="evidence" value="ECO:0007669"/>
    <property type="project" value="InterPro"/>
</dbReference>
<dbReference type="GO" id="GO:0005634">
    <property type="term" value="C:nucleus"/>
    <property type="evidence" value="ECO:0007669"/>
    <property type="project" value="UniProtKB-SubCell"/>
</dbReference>
<feature type="region of interest" description="Disordered" evidence="2">
    <location>
        <begin position="1"/>
        <end position="34"/>
    </location>
</feature>
<dbReference type="Pfam" id="PF10545">
    <property type="entry name" value="MADF_DNA_bdg"/>
    <property type="match status" value="1"/>
</dbReference>
<accession>A0A6J2X1Z8</accession>
<dbReference type="GO" id="GO:0006357">
    <property type="term" value="P:regulation of transcription by RNA polymerase II"/>
    <property type="evidence" value="ECO:0007669"/>
    <property type="project" value="TreeGrafter"/>
</dbReference>
<dbReference type="PROSITE" id="PS51031">
    <property type="entry name" value="BESS"/>
    <property type="match status" value="1"/>
</dbReference>
<proteinExistence type="predicted"/>
<keyword evidence="4" id="KW-1185">Reference proteome</keyword>
<protein>
    <submittedName>
        <fullName evidence="5">Uncharacterized protein LOC115874090</fullName>
    </submittedName>
</protein>
<dbReference type="InterPro" id="IPR006578">
    <property type="entry name" value="MADF-dom"/>
</dbReference>
<dbReference type="KEGG" id="soy:115874090"/>
<evidence type="ECO:0000313" key="4">
    <source>
        <dbReference type="Proteomes" id="UP000504635"/>
    </source>
</evidence>
<dbReference type="InterPro" id="IPR039353">
    <property type="entry name" value="TF_Adf1"/>
</dbReference>
<dbReference type="InterPro" id="IPR004210">
    <property type="entry name" value="BESS_motif"/>
</dbReference>
<dbReference type="GeneID" id="115874090"/>
<organism evidence="4 5">
    <name type="scientific">Sitophilus oryzae</name>
    <name type="common">Rice weevil</name>
    <name type="synonym">Curculio oryzae</name>
    <dbReference type="NCBI Taxonomy" id="7048"/>
    <lineage>
        <taxon>Eukaryota</taxon>
        <taxon>Metazoa</taxon>
        <taxon>Ecdysozoa</taxon>
        <taxon>Arthropoda</taxon>
        <taxon>Hexapoda</taxon>
        <taxon>Insecta</taxon>
        <taxon>Pterygota</taxon>
        <taxon>Neoptera</taxon>
        <taxon>Endopterygota</taxon>
        <taxon>Coleoptera</taxon>
        <taxon>Polyphaga</taxon>
        <taxon>Cucujiformia</taxon>
        <taxon>Curculionidae</taxon>
        <taxon>Dryophthorinae</taxon>
        <taxon>Sitophilus</taxon>
    </lineage>
</organism>
<evidence type="ECO:0000256" key="2">
    <source>
        <dbReference type="SAM" id="MobiDB-lite"/>
    </source>
</evidence>
<gene>
    <name evidence="5" type="primary">LOC115874090</name>
</gene>
<dbReference type="Pfam" id="PF02944">
    <property type="entry name" value="BESS"/>
    <property type="match status" value="1"/>
</dbReference>
<dbReference type="Proteomes" id="UP000504635">
    <property type="component" value="Unplaced"/>
</dbReference>
<feature type="compositionally biased region" description="Low complexity" evidence="2">
    <location>
        <begin position="127"/>
        <end position="146"/>
    </location>
</feature>
<dbReference type="PANTHER" id="PTHR12243:SF69">
    <property type="entry name" value="SI:CH73-59F11.3"/>
    <property type="match status" value="1"/>
</dbReference>